<protein>
    <recommendedName>
        <fullName evidence="3">Phage terminase, large subunit, PBSX family</fullName>
    </recommendedName>
</protein>
<gene>
    <name evidence="1" type="ordered locus">Oweho_3203</name>
</gene>
<dbReference type="STRING" id="926562.Oweho_3203"/>
<dbReference type="InterPro" id="IPR027417">
    <property type="entry name" value="P-loop_NTPase"/>
</dbReference>
<dbReference type="OrthoDB" id="1151239at2"/>
<dbReference type="eggNOG" id="ENOG502Z8EP">
    <property type="taxonomic scope" value="Bacteria"/>
</dbReference>
<keyword evidence="2" id="KW-1185">Reference proteome</keyword>
<dbReference type="KEGG" id="oho:Oweho_3203"/>
<proteinExistence type="predicted"/>
<dbReference type="PATRIC" id="fig|926562.3.peg.3224"/>
<dbReference type="HOGENOM" id="CLU_033056_0_0_10"/>
<dbReference type="AlphaFoldDB" id="G8R3R7"/>
<dbReference type="Gene3D" id="3.40.50.300">
    <property type="entry name" value="P-loop containing nucleotide triphosphate hydrolases"/>
    <property type="match status" value="1"/>
</dbReference>
<evidence type="ECO:0000313" key="2">
    <source>
        <dbReference type="Proteomes" id="UP000005631"/>
    </source>
</evidence>
<reference evidence="1 2" key="1">
    <citation type="journal article" date="2012" name="Stand. Genomic Sci.">
        <title>Genome sequence of the orange-pigmented seawater bacterium Owenweeksia hongkongensis type strain (UST20020801(T)).</title>
        <authorList>
            <person name="Riedel T."/>
            <person name="Held B."/>
            <person name="Nolan M."/>
            <person name="Lucas S."/>
            <person name="Lapidus A."/>
            <person name="Tice H."/>
            <person name="Del Rio T.G."/>
            <person name="Cheng J.F."/>
            <person name="Han C."/>
            <person name="Tapia R."/>
            <person name="Goodwin L.A."/>
            <person name="Pitluck S."/>
            <person name="Liolios K."/>
            <person name="Mavromatis K."/>
            <person name="Pagani I."/>
            <person name="Ivanova N."/>
            <person name="Mikhailova N."/>
            <person name="Pati A."/>
            <person name="Chen A."/>
            <person name="Palaniappan K."/>
            <person name="Rohde M."/>
            <person name="Tindall B.J."/>
            <person name="Detter J.C."/>
            <person name="Goker M."/>
            <person name="Woyke T."/>
            <person name="Bristow J."/>
            <person name="Eisen J.A."/>
            <person name="Markowitz V."/>
            <person name="Hugenholtz P."/>
            <person name="Klenk H.P."/>
            <person name="Kyrpides N.C."/>
        </authorList>
    </citation>
    <scope>NUCLEOTIDE SEQUENCE</scope>
    <source>
        <strain evidence="2">DSM 17368 / JCM 12287 / NRRL B-23963</strain>
    </source>
</reference>
<sequence>MRQIKESDRVEHRFASWLKQVVDMVGSQFLYLIVGRGGAKTTDIMAERSMEICYDMPGAQFALTADTYMNLIKNVVPALLEGWNRKGWIEGIHYVVNKRPPAHFKKPYKPIHEFVHTISIYNGCIFKFISQDRPSVGAGDSYQHVFGDEGKYLDKKKLDKLTPASRGGDFVRFSRSPYYLGHTFTSDMANPSHGEHDWMMDMVKYMDPEQIKLILEVAYEVNDIRIEIQNLEAEGKSTLLAEKNLERWMERYNKIRKKSYFFYVASSFINVDILTLDFFVDSLAALGSEEFSTSVLSNKPKPPKTSLFYPGLSENCLYTDGYIYESHYDDMDIGHVVESSSGLRHADPYFRLEAGLDTGNMMSLVIGQTIGSKARALKQFYTVSPEWIEDLAEKFVTFFEPQVEKELDLYYDRSANNYSKSKKDFASQIKRAIEFTRDGRPTGWKVNLMSRNQGNITHSQEFDLALQMMKGTNPDLPQLLIDKYECKVMLSSMEQAQVIISKDRDGSVSIQKDKTSEKKYKDNREKLIWLSTNMSDAFKYWLCRPQWLEAAEHRKTELRFDDPEIFE</sequence>
<dbReference type="Proteomes" id="UP000005631">
    <property type="component" value="Chromosome"/>
</dbReference>
<evidence type="ECO:0000313" key="1">
    <source>
        <dbReference type="EMBL" id="AEV34154.1"/>
    </source>
</evidence>
<evidence type="ECO:0008006" key="3">
    <source>
        <dbReference type="Google" id="ProtNLM"/>
    </source>
</evidence>
<dbReference type="EMBL" id="CP003156">
    <property type="protein sequence ID" value="AEV34154.1"/>
    <property type="molecule type" value="Genomic_DNA"/>
</dbReference>
<organism evidence="1 2">
    <name type="scientific">Owenweeksia hongkongensis (strain DSM 17368 / CIP 108786 / JCM 12287 / NRRL B-23963 / UST20020801)</name>
    <dbReference type="NCBI Taxonomy" id="926562"/>
    <lineage>
        <taxon>Bacteria</taxon>
        <taxon>Pseudomonadati</taxon>
        <taxon>Bacteroidota</taxon>
        <taxon>Flavobacteriia</taxon>
        <taxon>Flavobacteriales</taxon>
        <taxon>Owenweeksiaceae</taxon>
        <taxon>Owenweeksia</taxon>
    </lineage>
</organism>
<accession>G8R3R7</accession>
<dbReference type="RefSeq" id="WP_014203501.1">
    <property type="nucleotide sequence ID" value="NC_016599.1"/>
</dbReference>
<name>G8R3R7_OWEHD</name>